<organism evidence="3 4">
    <name type="scientific">Huiozyma naganishii (strain ATCC MYA-139 / BCRC 22969 / CBS 8797 / KCTC 17520 / NBRC 10181 / NCYC 3082 / Yp74L-3)</name>
    <name type="common">Yeast</name>
    <name type="synonym">Kazachstania naganishii</name>
    <dbReference type="NCBI Taxonomy" id="1071383"/>
    <lineage>
        <taxon>Eukaryota</taxon>
        <taxon>Fungi</taxon>
        <taxon>Dikarya</taxon>
        <taxon>Ascomycota</taxon>
        <taxon>Saccharomycotina</taxon>
        <taxon>Saccharomycetes</taxon>
        <taxon>Saccharomycetales</taxon>
        <taxon>Saccharomycetaceae</taxon>
        <taxon>Huiozyma</taxon>
    </lineage>
</organism>
<feature type="domain" description="Peroxisomal membrane protein PEX14-like KPWE" evidence="2">
    <location>
        <begin position="18"/>
        <end position="64"/>
    </location>
</feature>
<dbReference type="AlphaFoldDB" id="J7RDT0"/>
<dbReference type="InterPro" id="IPR040554">
    <property type="entry name" value="KPWE_PEX14_dom"/>
</dbReference>
<gene>
    <name evidence="3" type="primary">KNAG0M01370</name>
    <name evidence="3" type="ordered locus">KNAG_0M01370</name>
</gene>
<protein>
    <recommendedName>
        <fullName evidence="2">Peroxisomal membrane protein PEX14-like KPWE domain-containing protein</fullName>
    </recommendedName>
</protein>
<feature type="compositionally biased region" description="Basic and acidic residues" evidence="1">
    <location>
        <begin position="60"/>
        <end position="69"/>
    </location>
</feature>
<keyword evidence="4" id="KW-1185">Reference proteome</keyword>
<accession>J7RDT0</accession>
<reference evidence="4" key="2">
    <citation type="submission" date="2012-08" db="EMBL/GenBank/DDBJ databases">
        <title>Genome sequence of Kazachstania naganishii.</title>
        <authorList>
            <person name="Gordon J.L."/>
            <person name="Armisen D."/>
            <person name="Proux-Wera E."/>
            <person name="OhEigeartaigh S.S."/>
            <person name="Byrne K.P."/>
            <person name="Wolfe K.H."/>
        </authorList>
    </citation>
    <scope>NUCLEOTIDE SEQUENCE [LARGE SCALE GENOMIC DNA]</scope>
    <source>
        <strain evidence="4">ATCC MYA-139 / BCRC 22969 / CBS 8797 / CCRC 22969 / KCTC 17520 / NBRC 10181 / NCYC 3082</strain>
    </source>
</reference>
<dbReference type="Proteomes" id="UP000006310">
    <property type="component" value="Chromosome 13"/>
</dbReference>
<feature type="region of interest" description="Disordered" evidence="1">
    <location>
        <begin position="50"/>
        <end position="69"/>
    </location>
</feature>
<dbReference type="HOGENOM" id="CLU_2776278_0_0_1"/>
<evidence type="ECO:0000256" key="1">
    <source>
        <dbReference type="SAM" id="MobiDB-lite"/>
    </source>
</evidence>
<name>J7RDT0_HUIN7</name>
<sequence length="69" mass="7231">MSSGSGGSSSTSSGTTEVLSYEEIAECISSGSKPRNIVAVPNVVLDATLASKSALPRRPKPWEHKQVQE</sequence>
<evidence type="ECO:0000313" key="4">
    <source>
        <dbReference type="Proteomes" id="UP000006310"/>
    </source>
</evidence>
<dbReference type="GeneID" id="34528770"/>
<proteinExistence type="predicted"/>
<evidence type="ECO:0000313" key="3">
    <source>
        <dbReference type="EMBL" id="CCK72990.1"/>
    </source>
</evidence>
<dbReference type="Pfam" id="PF17733">
    <property type="entry name" value="KPWE_dom"/>
    <property type="match status" value="1"/>
</dbReference>
<dbReference type="EMBL" id="HE978326">
    <property type="protein sequence ID" value="CCK72990.1"/>
    <property type="molecule type" value="Genomic_DNA"/>
</dbReference>
<reference evidence="3 4" key="1">
    <citation type="journal article" date="2011" name="Proc. Natl. Acad. Sci. U.S.A.">
        <title>Evolutionary erosion of yeast sex chromosomes by mating-type switching accidents.</title>
        <authorList>
            <person name="Gordon J.L."/>
            <person name="Armisen D."/>
            <person name="Proux-Wera E."/>
            <person name="Oheigeartaigh S.S."/>
            <person name="Byrne K.P."/>
            <person name="Wolfe K.H."/>
        </authorList>
    </citation>
    <scope>NUCLEOTIDE SEQUENCE [LARGE SCALE GENOMIC DNA]</scope>
    <source>
        <strain evidence="4">ATCC MYA-139 / BCRC 22969 / CBS 8797 / CCRC 22969 / KCTC 17520 / NBRC 10181 / NCYC 3082</strain>
    </source>
</reference>
<evidence type="ECO:0000259" key="2">
    <source>
        <dbReference type="Pfam" id="PF17733"/>
    </source>
</evidence>
<dbReference type="KEGG" id="kng:KNAG_0M01370"/>
<dbReference type="RefSeq" id="XP_022467234.1">
    <property type="nucleotide sequence ID" value="XM_022610993.1"/>
</dbReference>